<dbReference type="Pfam" id="PF05986">
    <property type="entry name" value="ADAMTS_spacer1"/>
    <property type="match status" value="1"/>
</dbReference>
<dbReference type="AlphaFoldDB" id="A0A673LH49"/>
<dbReference type="InterPro" id="IPR041645">
    <property type="entry name" value="ADAMTS_CR_2"/>
</dbReference>
<dbReference type="Pfam" id="PF01421">
    <property type="entry name" value="Reprolysin"/>
    <property type="match status" value="1"/>
</dbReference>
<dbReference type="CDD" id="cd04273">
    <property type="entry name" value="ZnMc_ADAMTS_like"/>
    <property type="match status" value="1"/>
</dbReference>
<evidence type="ECO:0000313" key="15">
    <source>
        <dbReference type="Ensembl" id="ENSSRHP00000077554.1"/>
    </source>
</evidence>
<feature type="binding site" evidence="12">
    <location>
        <position position="230"/>
    </location>
    <ligand>
        <name>Zn(2+)</name>
        <dbReference type="ChEBI" id="CHEBI:29105"/>
        <note>catalytic</note>
    </ligand>
</feature>
<evidence type="ECO:0000256" key="2">
    <source>
        <dbReference type="ARBA" id="ARBA00022525"/>
    </source>
</evidence>
<evidence type="ECO:0000256" key="10">
    <source>
        <dbReference type="ARBA" id="ARBA00023157"/>
    </source>
</evidence>
<dbReference type="GO" id="GO:0046872">
    <property type="term" value="F:metal ion binding"/>
    <property type="evidence" value="ECO:0007669"/>
    <property type="project" value="UniProtKB-KW"/>
</dbReference>
<feature type="binding site" evidence="12">
    <location>
        <position position="234"/>
    </location>
    <ligand>
        <name>Zn(2+)</name>
        <dbReference type="ChEBI" id="CHEBI:29105"/>
        <note>catalytic</note>
    </ligand>
</feature>
<dbReference type="Pfam" id="PF19030">
    <property type="entry name" value="TSP1_ADAMTS"/>
    <property type="match status" value="5"/>
</dbReference>
<dbReference type="Pfam" id="PF17771">
    <property type="entry name" value="ADAMTS_CR_2"/>
    <property type="match status" value="1"/>
</dbReference>
<dbReference type="PANTHER" id="PTHR13723">
    <property type="entry name" value="ADAMTS A DISINTEGRIN AND METALLOPROTEASE WITH THROMBOSPONDIN MOTIFS PROTEASE"/>
    <property type="match status" value="1"/>
</dbReference>
<dbReference type="GO" id="GO:0030198">
    <property type="term" value="P:extracellular matrix organization"/>
    <property type="evidence" value="ECO:0007669"/>
    <property type="project" value="TreeGrafter"/>
</dbReference>
<keyword evidence="2" id="KW-0964">Secreted</keyword>
<reference evidence="15" key="2">
    <citation type="submission" date="2025-09" db="UniProtKB">
        <authorList>
            <consortium name="Ensembl"/>
        </authorList>
    </citation>
    <scope>IDENTIFICATION</scope>
</reference>
<dbReference type="PROSITE" id="PS50092">
    <property type="entry name" value="TSP1"/>
    <property type="match status" value="5"/>
</dbReference>
<evidence type="ECO:0000313" key="16">
    <source>
        <dbReference type="Proteomes" id="UP000472270"/>
    </source>
</evidence>
<dbReference type="SUPFAM" id="SSF55486">
    <property type="entry name" value="Metalloproteases ('zincins'), catalytic domain"/>
    <property type="match status" value="1"/>
</dbReference>
<dbReference type="InterPro" id="IPR001590">
    <property type="entry name" value="Peptidase_M12B"/>
</dbReference>
<dbReference type="Ensembl" id="ENSSRHT00000079664.1">
    <property type="protein sequence ID" value="ENSSRHP00000077554.1"/>
    <property type="gene ID" value="ENSSRHG00000038472.1"/>
</dbReference>
<keyword evidence="10" id="KW-1015">Disulfide bond</keyword>
<evidence type="ECO:0000256" key="11">
    <source>
        <dbReference type="ARBA" id="ARBA00023180"/>
    </source>
</evidence>
<evidence type="ECO:0000256" key="1">
    <source>
        <dbReference type="ARBA" id="ARBA00004613"/>
    </source>
</evidence>
<proteinExistence type="predicted"/>
<keyword evidence="3" id="KW-0645">Protease</keyword>
<dbReference type="SMART" id="SM00209">
    <property type="entry name" value="TSP1"/>
    <property type="match status" value="7"/>
</dbReference>
<dbReference type="PANTHER" id="PTHR13723:SF20">
    <property type="entry name" value="A DISINTEGRIN AND METALLOPROTEINASE WITH THROMBOSPONDIN MOTIFS 13"/>
    <property type="match status" value="1"/>
</dbReference>
<evidence type="ECO:0000256" key="6">
    <source>
        <dbReference type="ARBA" id="ARBA00022737"/>
    </source>
</evidence>
<reference evidence="15" key="1">
    <citation type="submission" date="2025-08" db="UniProtKB">
        <authorList>
            <consortium name="Ensembl"/>
        </authorList>
    </citation>
    <scope>IDENTIFICATION</scope>
</reference>
<evidence type="ECO:0000256" key="3">
    <source>
        <dbReference type="ARBA" id="ARBA00022670"/>
    </source>
</evidence>
<keyword evidence="4 12" id="KW-0479">Metal-binding</keyword>
<dbReference type="InterPro" id="IPR036383">
    <property type="entry name" value="TSP1_rpt_sf"/>
</dbReference>
<comment type="subcellular location">
    <subcellularLocation>
        <location evidence="1">Secreted</location>
    </subcellularLocation>
</comment>
<dbReference type="Gene3D" id="2.60.120.830">
    <property type="match status" value="1"/>
</dbReference>
<feature type="compositionally biased region" description="Polar residues" evidence="13">
    <location>
        <begin position="949"/>
        <end position="959"/>
    </location>
</feature>
<comment type="caution">
    <text evidence="12">Lacks conserved residue(s) required for the propagation of feature annotation.</text>
</comment>
<sequence length="1212" mass="132779">MLFILSVKKFIKSLLLNCEGIFRSGGVWLFVNLATVLLSWESFCFMNTNSDILFISHTGFCLLHSRHICMQSKSLSQFRLRRTPLGSEVTHLELAVVVGPDVYDAHRQDTERYILTNLNIASELLRDVTLGASIRVNLVRMVILTEPKISENITSSLKSVCKWGQKVNPDADTDPLHADLLLYITRFDLVLPNGNKLVRGVTQLGGVCSSQWNCVITEDTGFDLGITIAHEIGHSFGINHDGIDNTCSSSGFMMASDGGYNSVDLTWSQCSRAQLHNFFSAGKAECVKDVPVLGASVQDWRPGLFYGVDDQCRIAFGSSATACSFTNGDMATCRVLSCHINPRDRSSCTRLLVPLLDGTECGPSQWCLKGRCVSPSTLGSSMMVHGSWSSWSELSVCSRTCGGGITYRRRQCNNPSKFLHTVEDVCGVCGGNGSTCQFISNTYSGGEAGEMSLFFPAAVLSNDKYVVSGDGSPGLSITYPSPLEKSPIIYNLFLTPDHLPQTEELTISGPITDKIHIQVFRKYGQEYGDLTTPNISYQYYSSEAVSVERAAEGRWSTVISACSVTCGTSNTSARLEDELCSSHPRTPYQLQPCFQPDCPPSWEVGEFGPCSAPCGMGERVRSVTCVQKQGKVKVELPDSDCTLDSKPQTTETCNPQICPARWQVSEPGECSAVCGPGEAQRTVSCVRLFVICSKMSSQYPADPYRHPHNPVIGQCSKTCGNGSQQVWFSCVDHQSRLEVPEFLCDHTNKPEMYAQPCSLSICPATWRYMQGPCSVSCGGGVAKRVLYCSQMVQGGDGNTDLVVGESACQSVARPSEVVECNTEACPTRWQAGEQGDCSVSCGMGVAVRSVRCVQYEGGIERVVEEGRCDPGNKPPVTAPCFTQVCSFNWDVHEWSECSVSCGDGIQSRTVSCMGPSSPLPVSPFLCLHLPKPITIQACYSPDCSLAQTSTPEPNSTHMQSEARRGEGTWRTTPAPAPAPMDEWRDKWKKAVRNKPSTLVSGFCGQLLLQDSGTIDLRNVTQARCIFAIGRPLDEVIQIKIISSTLNCRQSKMTSKMLKSRSNVLLVRQSRLTPGNGVLLFYQSIKNKKTCIFLQECDVQLFSPSGLIENPIKSAATSTSNTQSCRVFIDAPPAFRIQIRALSVLNNTDTNSTYILIRDVDALKTTIFRGTRLFLWSSSGSRAEVEFHGEYQQIKGMFRAEYSYINPSEEQPV</sequence>
<keyword evidence="8 12" id="KW-0862">Zinc</keyword>
<dbReference type="InterPro" id="IPR000884">
    <property type="entry name" value="TSP1_rpt"/>
</dbReference>
<evidence type="ECO:0000256" key="8">
    <source>
        <dbReference type="ARBA" id="ARBA00022833"/>
    </source>
</evidence>
<dbReference type="SUPFAM" id="SSF82895">
    <property type="entry name" value="TSP-1 type 1 repeat"/>
    <property type="match status" value="5"/>
</dbReference>
<accession>A0A673LH49</accession>
<dbReference type="PROSITE" id="PS50215">
    <property type="entry name" value="ADAM_MEPRO"/>
    <property type="match status" value="1"/>
</dbReference>
<keyword evidence="5" id="KW-0732">Signal</keyword>
<evidence type="ECO:0000256" key="12">
    <source>
        <dbReference type="PROSITE-ProRule" id="PRU00276"/>
    </source>
</evidence>
<keyword evidence="6" id="KW-0677">Repeat</keyword>
<evidence type="ECO:0000256" key="7">
    <source>
        <dbReference type="ARBA" id="ARBA00022801"/>
    </source>
</evidence>
<evidence type="ECO:0000256" key="13">
    <source>
        <dbReference type="SAM" id="MobiDB-lite"/>
    </source>
</evidence>
<dbReference type="InterPro" id="IPR010294">
    <property type="entry name" value="ADAMTS_spacer1"/>
</dbReference>
<dbReference type="FunFam" id="2.20.100.10:FF:000005">
    <property type="entry name" value="ADAM metallopeptidase with thrombospondin type 1 motif 9"/>
    <property type="match status" value="2"/>
</dbReference>
<feature type="binding site" evidence="12">
    <location>
        <position position="240"/>
    </location>
    <ligand>
        <name>Zn(2+)</name>
        <dbReference type="ChEBI" id="CHEBI:29105"/>
        <note>catalytic</note>
    </ligand>
</feature>
<feature type="active site" evidence="12">
    <location>
        <position position="231"/>
    </location>
</feature>
<dbReference type="InterPro" id="IPR035914">
    <property type="entry name" value="Sperma_CUB_dom_sf"/>
</dbReference>
<dbReference type="GO" id="GO:0031012">
    <property type="term" value="C:extracellular matrix"/>
    <property type="evidence" value="ECO:0007669"/>
    <property type="project" value="TreeGrafter"/>
</dbReference>
<dbReference type="SUPFAM" id="SSF49854">
    <property type="entry name" value="Spermadhesin, CUB domain"/>
    <property type="match status" value="1"/>
</dbReference>
<dbReference type="GO" id="GO:0005576">
    <property type="term" value="C:extracellular region"/>
    <property type="evidence" value="ECO:0007669"/>
    <property type="project" value="UniProtKB-SubCell"/>
</dbReference>
<dbReference type="InterPro" id="IPR050439">
    <property type="entry name" value="ADAMTS_ADAMTS-like"/>
</dbReference>
<dbReference type="Proteomes" id="UP000472270">
    <property type="component" value="Unassembled WGS sequence"/>
</dbReference>
<dbReference type="Gene3D" id="3.40.390.10">
    <property type="entry name" value="Collagenase (Catalytic Domain)"/>
    <property type="match status" value="1"/>
</dbReference>
<keyword evidence="16" id="KW-1185">Reference proteome</keyword>
<name>A0A673LH49_9TELE</name>
<evidence type="ECO:0000256" key="9">
    <source>
        <dbReference type="ARBA" id="ARBA00023049"/>
    </source>
</evidence>
<dbReference type="GO" id="GO:0006508">
    <property type="term" value="P:proteolysis"/>
    <property type="evidence" value="ECO:0007669"/>
    <property type="project" value="UniProtKB-KW"/>
</dbReference>
<organism evidence="15 16">
    <name type="scientific">Sinocyclocheilus rhinocerous</name>
    <dbReference type="NCBI Taxonomy" id="307959"/>
    <lineage>
        <taxon>Eukaryota</taxon>
        <taxon>Metazoa</taxon>
        <taxon>Chordata</taxon>
        <taxon>Craniata</taxon>
        <taxon>Vertebrata</taxon>
        <taxon>Euteleostomi</taxon>
        <taxon>Actinopterygii</taxon>
        <taxon>Neopterygii</taxon>
        <taxon>Teleostei</taxon>
        <taxon>Ostariophysi</taxon>
        <taxon>Cypriniformes</taxon>
        <taxon>Cyprinidae</taxon>
        <taxon>Cyprininae</taxon>
        <taxon>Sinocyclocheilus</taxon>
    </lineage>
</organism>
<evidence type="ECO:0000256" key="4">
    <source>
        <dbReference type="ARBA" id="ARBA00022723"/>
    </source>
</evidence>
<feature type="domain" description="Peptidase M12B" evidence="14">
    <location>
        <begin position="90"/>
        <end position="291"/>
    </location>
</feature>
<evidence type="ECO:0000259" key="14">
    <source>
        <dbReference type="PROSITE" id="PS50215"/>
    </source>
</evidence>
<keyword evidence="9" id="KW-0482">Metalloprotease</keyword>
<feature type="region of interest" description="Disordered" evidence="13">
    <location>
        <begin position="949"/>
        <end position="981"/>
    </location>
</feature>
<dbReference type="InterPro" id="IPR024079">
    <property type="entry name" value="MetalloPept_cat_dom_sf"/>
</dbReference>
<evidence type="ECO:0000256" key="5">
    <source>
        <dbReference type="ARBA" id="ARBA00022729"/>
    </source>
</evidence>
<protein>
    <submittedName>
        <fullName evidence="15">ADAM metallopeptidase with thrombospondin type 1 motif, 13</fullName>
    </submittedName>
</protein>
<dbReference type="Gene3D" id="2.20.100.10">
    <property type="entry name" value="Thrombospondin type-1 (TSP1) repeat"/>
    <property type="match status" value="5"/>
</dbReference>
<dbReference type="Gene3D" id="3.40.1620.60">
    <property type="match status" value="1"/>
</dbReference>
<keyword evidence="11" id="KW-0325">Glycoprotein</keyword>
<keyword evidence="7" id="KW-0378">Hydrolase</keyword>
<dbReference type="Pfam" id="PF00090">
    <property type="entry name" value="TSP_1"/>
    <property type="match status" value="1"/>
</dbReference>
<dbReference type="GO" id="GO:0004222">
    <property type="term" value="F:metalloendopeptidase activity"/>
    <property type="evidence" value="ECO:0007669"/>
    <property type="project" value="InterPro"/>
</dbReference>
<dbReference type="Gene3D" id="2.60.120.290">
    <property type="entry name" value="Spermadhesin, CUB domain"/>
    <property type="match status" value="1"/>
</dbReference>